<gene>
    <name evidence="1" type="ORF">AQI95_04135</name>
</gene>
<proteinExistence type="predicted"/>
<dbReference type="EMBL" id="LMWN01000004">
    <property type="protein sequence ID" value="KUN09751.1"/>
    <property type="molecule type" value="Genomic_DNA"/>
</dbReference>
<protein>
    <submittedName>
        <fullName evidence="1">Uncharacterized protein</fullName>
    </submittedName>
</protein>
<evidence type="ECO:0000313" key="1">
    <source>
        <dbReference type="EMBL" id="KUN09751.1"/>
    </source>
</evidence>
<name>A0A101PDY1_9ACTN</name>
<dbReference type="AlphaFoldDB" id="A0A101PDY1"/>
<keyword evidence="2" id="KW-1185">Reference proteome</keyword>
<organism evidence="1 2">
    <name type="scientific">Streptomyces yokosukanensis</name>
    <dbReference type="NCBI Taxonomy" id="67386"/>
    <lineage>
        <taxon>Bacteria</taxon>
        <taxon>Bacillati</taxon>
        <taxon>Actinomycetota</taxon>
        <taxon>Actinomycetes</taxon>
        <taxon>Kitasatosporales</taxon>
        <taxon>Streptomycetaceae</taxon>
        <taxon>Streptomyces</taxon>
    </lineage>
</organism>
<evidence type="ECO:0000313" key="2">
    <source>
        <dbReference type="Proteomes" id="UP000053127"/>
    </source>
</evidence>
<accession>A0A101PDY1</accession>
<sequence>MGLSSWWAVGALSDEEVAEIASVAGPKIKEMGESASARDAWSRWERDAVRGGGAVRLWRPDGYNTDEALHLYDMVNVSAFDALDDLCQLHVMAWWERFDEDVEPFITAVRKDNPVAALFHGLGPQRARVLPGWAGDAVLTAAEVRDRLAAVEAVLALSGGERERVLGRIDDWPGDKEAVDLLDQPLRVWREVAAAGLGLLTCRIWF</sequence>
<dbReference type="Proteomes" id="UP000053127">
    <property type="component" value="Unassembled WGS sequence"/>
</dbReference>
<comment type="caution">
    <text evidence="1">The sequence shown here is derived from an EMBL/GenBank/DDBJ whole genome shotgun (WGS) entry which is preliminary data.</text>
</comment>
<reference evidence="1 2" key="1">
    <citation type="submission" date="2015-10" db="EMBL/GenBank/DDBJ databases">
        <title>Draft genome sequence of Streptomyces yokosukanensis DSM 40224, type strain for the species Streptomyces yokosukanensis.</title>
        <authorList>
            <person name="Ruckert C."/>
            <person name="Winkler A."/>
            <person name="Kalinowski J."/>
            <person name="Kampfer P."/>
            <person name="Glaeser S."/>
        </authorList>
    </citation>
    <scope>NUCLEOTIDE SEQUENCE [LARGE SCALE GENOMIC DNA]</scope>
    <source>
        <strain evidence="1 2">DSM 40224</strain>
    </source>
</reference>